<proteinExistence type="predicted"/>
<organism evidence="2 3">
    <name type="scientific">Micromonospora olivasterospora</name>
    <dbReference type="NCBI Taxonomy" id="1880"/>
    <lineage>
        <taxon>Bacteria</taxon>
        <taxon>Bacillati</taxon>
        <taxon>Actinomycetota</taxon>
        <taxon>Actinomycetes</taxon>
        <taxon>Micromonosporales</taxon>
        <taxon>Micromonosporaceae</taxon>
        <taxon>Micromonospora</taxon>
    </lineage>
</organism>
<dbReference type="OrthoDB" id="3718343at2"/>
<gene>
    <name evidence="2" type="ORF">JD77_04736</name>
</gene>
<keyword evidence="3" id="KW-1185">Reference proteome</keyword>
<dbReference type="Pfam" id="PF13701">
    <property type="entry name" value="DDE_Tnp_1_4"/>
    <property type="match status" value="1"/>
</dbReference>
<sequence length="462" mass="49958">MRLRHDAPVVRATFDDPNLVSCAGLVPVMRLAEQAGLCDAVSDRVRLPTDKGANPAGKVATIVAGMLSGADSIDDLDIARHGGMGSLFTSVYAPSTLGSFLRTFTHGHVRQLQAVARDTLIGLAGRAPILTGADVLCFLDIDSMLRRVYGKQKQGIGFGHTKVGGYNVYLRGYNPLLATLSTPLSAPVIAATRLRAGNAGSARGAASMIAEAITTARSCGATGEIVVRSDSAFYAKTVISACRRRGVRFSVTTRIDGKIRAACDSITEQQWVDIKYPQAVWDEDEQRWISDAQIAETTYTAFAGTRHAVTARLIVRRIRRDDPQQIPGQEELVPQYRYHAVFTDSPYTLVQAEAQHRGHAIIEQVNADLIAGPLAHLPSGRFNANDAWLTCAAIAHNLTRTAGHLAAGAYATARPATIRTRIINVAARLAHRARTIHLHLPDHWPWQPAFDNLFTAVHTTPG</sequence>
<comment type="caution">
    <text evidence="2">The sequence shown here is derived from an EMBL/GenBank/DDBJ whole genome shotgun (WGS) entry which is preliminary data.</text>
</comment>
<dbReference type="EMBL" id="VLKE01000001">
    <property type="protein sequence ID" value="TWH69722.1"/>
    <property type="molecule type" value="Genomic_DNA"/>
</dbReference>
<name>A0A562IFQ3_MICOL</name>
<feature type="domain" description="Transposase DDE" evidence="1">
    <location>
        <begin position="8"/>
        <end position="458"/>
    </location>
</feature>
<dbReference type="RefSeq" id="WP_145776204.1">
    <property type="nucleotide sequence ID" value="NZ_JBIAZH010000089.1"/>
</dbReference>
<dbReference type="InterPro" id="IPR047960">
    <property type="entry name" value="Transpos_IS1380"/>
</dbReference>
<evidence type="ECO:0000313" key="2">
    <source>
        <dbReference type="EMBL" id="TWH69722.1"/>
    </source>
</evidence>
<evidence type="ECO:0000313" key="3">
    <source>
        <dbReference type="Proteomes" id="UP000319825"/>
    </source>
</evidence>
<dbReference type="NCBIfam" id="NF033539">
    <property type="entry name" value="transpos_IS1380"/>
    <property type="match status" value="1"/>
</dbReference>
<protein>
    <submittedName>
        <fullName evidence="2">DDE family transposase</fullName>
    </submittedName>
</protein>
<dbReference type="AlphaFoldDB" id="A0A562IFQ3"/>
<dbReference type="InterPro" id="IPR025668">
    <property type="entry name" value="Tnp_DDE_dom"/>
</dbReference>
<reference evidence="2 3" key="1">
    <citation type="submission" date="2019-07" db="EMBL/GenBank/DDBJ databases">
        <title>R&amp;d 2014.</title>
        <authorList>
            <person name="Klenk H.-P."/>
        </authorList>
    </citation>
    <scope>NUCLEOTIDE SEQUENCE [LARGE SCALE GENOMIC DNA]</scope>
    <source>
        <strain evidence="2 3">DSM 43868</strain>
    </source>
</reference>
<accession>A0A562IFQ3</accession>
<dbReference type="Proteomes" id="UP000319825">
    <property type="component" value="Unassembled WGS sequence"/>
</dbReference>
<evidence type="ECO:0000259" key="1">
    <source>
        <dbReference type="Pfam" id="PF13701"/>
    </source>
</evidence>